<comment type="similarity">
    <text evidence="1 5">Belongs to the peptidase S8 family.</text>
</comment>
<evidence type="ECO:0000256" key="2">
    <source>
        <dbReference type="ARBA" id="ARBA00022670"/>
    </source>
</evidence>
<dbReference type="PROSITE" id="PS00138">
    <property type="entry name" value="SUBTILASE_SER"/>
    <property type="match status" value="1"/>
</dbReference>
<evidence type="ECO:0000256" key="1">
    <source>
        <dbReference type="ARBA" id="ARBA00011073"/>
    </source>
</evidence>
<keyword evidence="4 5" id="KW-0720">Serine protease</keyword>
<keyword evidence="2 5" id="KW-0645">Protease</keyword>
<evidence type="ECO:0000259" key="7">
    <source>
        <dbReference type="Pfam" id="PF00082"/>
    </source>
</evidence>
<feature type="active site" description="Charge relay system" evidence="5">
    <location>
        <position position="257"/>
    </location>
</feature>
<dbReference type="RefSeq" id="WP_344066506.1">
    <property type="nucleotide sequence ID" value="NZ_BAAAPN010000053.1"/>
</dbReference>
<sequence length="461" mass="49041">MSHDEFIKVTRVPWRDQIGGRLVGRLRDVFDQQPKDGGDDPFTERDTRAALQTYAEFQQTDSDFGLSPLQDPSGPRGLVVTIRPRELSRLAVDGRLIIQTSQYDRIKSWLADQGISIETQEDDRWGLGVSLLGLAGSDPQALYTAIVNESENPTPGSEPLAMSLDDVTYENIVLKPAPPVRPLAGGGQAGRAESLGPRPTGTGRGKGITVGVIDGGFEPADAPKRTDGWLDNVTTVTDGYSSLTQAAPGVLDPGAGHGTFVTGVLLRHAPDAEIRQYRAVDSHGFGSSWRLMDCLMQAVDDGCQILNCSLGFEDPHLVGNPALSAALHRIRQDTDVLIVAAAGNSGTTTPMLPAAHKATVGVGGTETDLDPLVWSNRGPWVDCSTIADPVTSIYVVDPADPGGDVNPWGTWYGTSFAAPKVTGELATLLGQQLAPDDALEHLFATSPRPPSSAYGYLLDLS</sequence>
<dbReference type="PANTHER" id="PTHR43806:SF11">
    <property type="entry name" value="CEREVISIN-RELATED"/>
    <property type="match status" value="1"/>
</dbReference>
<evidence type="ECO:0000256" key="3">
    <source>
        <dbReference type="ARBA" id="ARBA00022801"/>
    </source>
</evidence>
<dbReference type="PRINTS" id="PR00723">
    <property type="entry name" value="SUBTILISIN"/>
</dbReference>
<feature type="active site" description="Charge relay system" evidence="5">
    <location>
        <position position="214"/>
    </location>
</feature>
<dbReference type="Proteomes" id="UP001501475">
    <property type="component" value="Unassembled WGS sequence"/>
</dbReference>
<dbReference type="Pfam" id="PF00082">
    <property type="entry name" value="Peptidase_S8"/>
    <property type="match status" value="1"/>
</dbReference>
<gene>
    <name evidence="8" type="ORF">GCM10009810_23690</name>
</gene>
<proteinExistence type="inferred from homology"/>
<protein>
    <recommendedName>
        <fullName evidence="7">Peptidase S8/S53 domain-containing protein</fullName>
    </recommendedName>
</protein>
<name>A0ABN2KT92_9MICO</name>
<dbReference type="InterPro" id="IPR050131">
    <property type="entry name" value="Peptidase_S8_subtilisin-like"/>
</dbReference>
<dbReference type="InterPro" id="IPR000209">
    <property type="entry name" value="Peptidase_S8/S53_dom"/>
</dbReference>
<evidence type="ECO:0000256" key="4">
    <source>
        <dbReference type="ARBA" id="ARBA00022825"/>
    </source>
</evidence>
<evidence type="ECO:0000256" key="6">
    <source>
        <dbReference type="SAM" id="MobiDB-lite"/>
    </source>
</evidence>
<accession>A0ABN2KT92</accession>
<dbReference type="InterPro" id="IPR023828">
    <property type="entry name" value="Peptidase_S8_Ser-AS"/>
</dbReference>
<dbReference type="CDD" id="cd00306">
    <property type="entry name" value="Peptidases_S8_S53"/>
    <property type="match status" value="1"/>
</dbReference>
<reference evidence="8 9" key="1">
    <citation type="journal article" date="2019" name="Int. J. Syst. Evol. Microbiol.">
        <title>The Global Catalogue of Microorganisms (GCM) 10K type strain sequencing project: providing services to taxonomists for standard genome sequencing and annotation.</title>
        <authorList>
            <consortium name="The Broad Institute Genomics Platform"/>
            <consortium name="The Broad Institute Genome Sequencing Center for Infectious Disease"/>
            <person name="Wu L."/>
            <person name="Ma J."/>
        </authorList>
    </citation>
    <scope>NUCLEOTIDE SEQUENCE [LARGE SCALE GENOMIC DNA]</scope>
    <source>
        <strain evidence="8 9">JCM 15591</strain>
    </source>
</reference>
<dbReference type="SUPFAM" id="SSF52743">
    <property type="entry name" value="Subtilisin-like"/>
    <property type="match status" value="1"/>
</dbReference>
<dbReference type="EMBL" id="BAAAPN010000053">
    <property type="protein sequence ID" value="GAA1763797.1"/>
    <property type="molecule type" value="Genomic_DNA"/>
</dbReference>
<evidence type="ECO:0000313" key="8">
    <source>
        <dbReference type="EMBL" id="GAA1763797.1"/>
    </source>
</evidence>
<feature type="region of interest" description="Disordered" evidence="6">
    <location>
        <begin position="179"/>
        <end position="206"/>
    </location>
</feature>
<dbReference type="InterPro" id="IPR015500">
    <property type="entry name" value="Peptidase_S8_subtilisin-rel"/>
</dbReference>
<dbReference type="Gene3D" id="3.40.50.200">
    <property type="entry name" value="Peptidase S8/S53 domain"/>
    <property type="match status" value="1"/>
</dbReference>
<dbReference type="PANTHER" id="PTHR43806">
    <property type="entry name" value="PEPTIDASE S8"/>
    <property type="match status" value="1"/>
</dbReference>
<feature type="domain" description="Peptidase S8/S53" evidence="7">
    <location>
        <begin position="205"/>
        <end position="430"/>
    </location>
</feature>
<comment type="caution">
    <text evidence="8">The sequence shown here is derived from an EMBL/GenBank/DDBJ whole genome shotgun (WGS) entry which is preliminary data.</text>
</comment>
<keyword evidence="9" id="KW-1185">Reference proteome</keyword>
<evidence type="ECO:0000313" key="9">
    <source>
        <dbReference type="Proteomes" id="UP001501475"/>
    </source>
</evidence>
<dbReference type="InterPro" id="IPR036852">
    <property type="entry name" value="Peptidase_S8/S53_dom_sf"/>
</dbReference>
<organism evidence="8 9">
    <name type="scientific">Nostocoides vanveenii</name>
    <dbReference type="NCBI Taxonomy" id="330835"/>
    <lineage>
        <taxon>Bacteria</taxon>
        <taxon>Bacillati</taxon>
        <taxon>Actinomycetota</taxon>
        <taxon>Actinomycetes</taxon>
        <taxon>Micrococcales</taxon>
        <taxon>Intrasporangiaceae</taxon>
        <taxon>Nostocoides</taxon>
    </lineage>
</organism>
<keyword evidence="3 5" id="KW-0378">Hydrolase</keyword>
<feature type="active site" description="Charge relay system" evidence="5">
    <location>
        <position position="415"/>
    </location>
</feature>
<evidence type="ECO:0000256" key="5">
    <source>
        <dbReference type="PROSITE-ProRule" id="PRU01240"/>
    </source>
</evidence>
<dbReference type="PROSITE" id="PS51892">
    <property type="entry name" value="SUBTILASE"/>
    <property type="match status" value="1"/>
</dbReference>